<evidence type="ECO:0000256" key="3">
    <source>
        <dbReference type="ARBA" id="ARBA00023319"/>
    </source>
</evidence>
<comment type="caution">
    <text evidence="4">Lacks conserved residue(s) required for the propagation of feature annotation.</text>
</comment>
<accession>C3XQC8</accession>
<feature type="transmembrane region" description="Helical" evidence="5">
    <location>
        <begin position="487"/>
        <end position="507"/>
    </location>
</feature>
<dbReference type="InterPro" id="IPR013106">
    <property type="entry name" value="Ig_V-set"/>
</dbReference>
<dbReference type="Gene3D" id="2.10.25.10">
    <property type="entry name" value="Laminin"/>
    <property type="match status" value="1"/>
</dbReference>
<evidence type="ECO:0000259" key="6">
    <source>
        <dbReference type="PROSITE" id="PS50026"/>
    </source>
</evidence>
<gene>
    <name evidence="8" type="ORF">BRAFLDRAFT_123876</name>
</gene>
<dbReference type="InterPro" id="IPR013783">
    <property type="entry name" value="Ig-like_fold"/>
</dbReference>
<keyword evidence="5" id="KW-1133">Transmembrane helix</keyword>
<sequence>MYTSPSQAVEKGEDVELFCNATGRPKPTVIWVRTSDDAIFEENPLVLRSVTENDAGGYQCYASQQVANARHSDIRTVELTVYYKPVINLLLPSCVAVLMKGMEAGLRFLVVVVVLCTTALGQSKDPSFDPYLSSATQVGVAQGDSVRLRCHIRNRNQEFLIWGKGKLSIFVNDQEVIRNDRYSLFTQRMGDTSYQYDLVIANVSIEDEDTYRCIVYTNTPRTLSIQLLVVVPTQIMYTSPSQAVEKGEDVELFCNATGRPKPTVIWVRTSDDAIFEENPLVLRSVTENDAGGYQCYASQQVANARHSDIRTVELTVYYKPVINLLLLAMPSELLEGSLATMTCIAAGNPRPMFYWYRDGTALRDGEDRLIISITPGNTESILTIQNVRARDYGNYTCRVVNDRGTAEASVYIGTPPTLAPTNAPVETITTGHKEPCPPRYEGFCLHGGICFYVDRLGVGCSCPVMYEGERCQYGSTAAQAAARQRNMAYGIVAGVLALVVIVLLVWFCRKRKWQGTYVVENTKVNELKLFPSVILGMLL</sequence>
<keyword evidence="3" id="KW-0393">Immunoglobulin domain</keyword>
<dbReference type="InterPro" id="IPR000742">
    <property type="entry name" value="EGF"/>
</dbReference>
<dbReference type="InterPro" id="IPR003598">
    <property type="entry name" value="Ig_sub2"/>
</dbReference>
<keyword evidence="5" id="KW-0472">Membrane</keyword>
<feature type="domain" description="Ig-like" evidence="7">
    <location>
        <begin position="126"/>
        <end position="224"/>
    </location>
</feature>
<dbReference type="SMART" id="SM00408">
    <property type="entry name" value="IGc2"/>
    <property type="match status" value="4"/>
</dbReference>
<dbReference type="EMBL" id="GG666452">
    <property type="protein sequence ID" value="EEN69741.1"/>
    <property type="molecule type" value="Genomic_DNA"/>
</dbReference>
<dbReference type="FunFam" id="2.60.40.10:FF:000032">
    <property type="entry name" value="palladin isoform X1"/>
    <property type="match status" value="1"/>
</dbReference>
<dbReference type="Pfam" id="PF13927">
    <property type="entry name" value="Ig_3"/>
    <property type="match status" value="3"/>
</dbReference>
<dbReference type="eggNOG" id="KOG3510">
    <property type="taxonomic scope" value="Eukaryota"/>
</dbReference>
<keyword evidence="4" id="KW-0245">EGF-like domain</keyword>
<reference evidence="8" key="1">
    <citation type="journal article" date="2008" name="Nature">
        <title>The amphioxus genome and the evolution of the chordate karyotype.</title>
        <authorList>
            <consortium name="US DOE Joint Genome Institute (JGI-PGF)"/>
            <person name="Putnam N.H."/>
            <person name="Butts T."/>
            <person name="Ferrier D.E.K."/>
            <person name="Furlong R.F."/>
            <person name="Hellsten U."/>
            <person name="Kawashima T."/>
            <person name="Robinson-Rechavi M."/>
            <person name="Shoguchi E."/>
            <person name="Terry A."/>
            <person name="Yu J.-K."/>
            <person name="Benito-Gutierrez E.L."/>
            <person name="Dubchak I."/>
            <person name="Garcia-Fernandez J."/>
            <person name="Gibson-Brown J.J."/>
            <person name="Grigoriev I.V."/>
            <person name="Horton A.C."/>
            <person name="de Jong P.J."/>
            <person name="Jurka J."/>
            <person name="Kapitonov V.V."/>
            <person name="Kohara Y."/>
            <person name="Kuroki Y."/>
            <person name="Lindquist E."/>
            <person name="Lucas S."/>
            <person name="Osoegawa K."/>
            <person name="Pennacchio L.A."/>
            <person name="Salamov A.A."/>
            <person name="Satou Y."/>
            <person name="Sauka-Spengler T."/>
            <person name="Schmutz J."/>
            <person name="Shin-I T."/>
            <person name="Toyoda A."/>
            <person name="Bronner-Fraser M."/>
            <person name="Fujiyama A."/>
            <person name="Holland L.Z."/>
            <person name="Holland P.W.H."/>
            <person name="Satoh N."/>
            <person name="Rokhsar D.S."/>
        </authorList>
    </citation>
    <scope>NUCLEOTIDE SEQUENCE [LARGE SCALE GENOMIC DNA]</scope>
    <source>
        <strain evidence="8">S238N-H82</strain>
        <tissue evidence="8">Testes</tissue>
    </source>
</reference>
<dbReference type="InterPro" id="IPR036179">
    <property type="entry name" value="Ig-like_dom_sf"/>
</dbReference>
<keyword evidence="1" id="KW-0732">Signal</keyword>
<dbReference type="PANTHER" id="PTHR45080">
    <property type="entry name" value="CONTACTIN 5"/>
    <property type="match status" value="1"/>
</dbReference>
<dbReference type="Gene3D" id="2.60.40.10">
    <property type="entry name" value="Immunoglobulins"/>
    <property type="match status" value="4"/>
</dbReference>
<dbReference type="PROSITE" id="PS50026">
    <property type="entry name" value="EGF_3"/>
    <property type="match status" value="1"/>
</dbReference>
<evidence type="ECO:0000259" key="7">
    <source>
        <dbReference type="PROSITE" id="PS50835"/>
    </source>
</evidence>
<dbReference type="CDD" id="cd00096">
    <property type="entry name" value="Ig"/>
    <property type="match status" value="1"/>
</dbReference>
<keyword evidence="2 4" id="KW-1015">Disulfide bond</keyword>
<dbReference type="InterPro" id="IPR050958">
    <property type="entry name" value="Cell_Adh-Cytoskel_Orgn"/>
</dbReference>
<protein>
    <submittedName>
        <fullName evidence="8">Uncharacterized protein</fullName>
    </submittedName>
</protein>
<dbReference type="FunCoup" id="C3XQC8">
    <property type="interactions" value="95"/>
</dbReference>
<evidence type="ECO:0000256" key="5">
    <source>
        <dbReference type="SAM" id="Phobius"/>
    </source>
</evidence>
<name>C3XQC8_BRAFL</name>
<dbReference type="SMART" id="SM00409">
    <property type="entry name" value="IG"/>
    <property type="match status" value="4"/>
</dbReference>
<dbReference type="PROSITE" id="PS50835">
    <property type="entry name" value="IG_LIKE"/>
    <property type="match status" value="4"/>
</dbReference>
<dbReference type="InterPro" id="IPR007110">
    <property type="entry name" value="Ig-like_dom"/>
</dbReference>
<feature type="domain" description="EGF-like" evidence="6">
    <location>
        <begin position="432"/>
        <end position="472"/>
    </location>
</feature>
<dbReference type="PANTHER" id="PTHR45080:SF8">
    <property type="entry name" value="IG-LIKE DOMAIN-CONTAINING PROTEIN"/>
    <property type="match status" value="1"/>
</dbReference>
<evidence type="ECO:0000256" key="1">
    <source>
        <dbReference type="ARBA" id="ARBA00022729"/>
    </source>
</evidence>
<evidence type="ECO:0000256" key="2">
    <source>
        <dbReference type="ARBA" id="ARBA00023157"/>
    </source>
</evidence>
<dbReference type="SUPFAM" id="SSF48726">
    <property type="entry name" value="Immunoglobulin"/>
    <property type="match status" value="4"/>
</dbReference>
<evidence type="ECO:0000313" key="8">
    <source>
        <dbReference type="EMBL" id="EEN69741.1"/>
    </source>
</evidence>
<keyword evidence="5" id="KW-0812">Transmembrane</keyword>
<evidence type="ECO:0000256" key="4">
    <source>
        <dbReference type="PROSITE-ProRule" id="PRU00076"/>
    </source>
</evidence>
<dbReference type="InterPro" id="IPR003599">
    <property type="entry name" value="Ig_sub"/>
</dbReference>
<proteinExistence type="predicted"/>
<feature type="domain" description="Ig-like" evidence="7">
    <location>
        <begin position="232"/>
        <end position="313"/>
    </location>
</feature>
<dbReference type="PROSITE" id="PS00022">
    <property type="entry name" value="EGF_1"/>
    <property type="match status" value="1"/>
</dbReference>
<feature type="domain" description="Ig-like" evidence="7">
    <location>
        <begin position="320"/>
        <end position="413"/>
    </location>
</feature>
<dbReference type="STRING" id="7739.C3XQC8"/>
<feature type="domain" description="Ig-like" evidence="7">
    <location>
        <begin position="1"/>
        <end position="78"/>
    </location>
</feature>
<dbReference type="AlphaFoldDB" id="C3XQC8"/>
<feature type="disulfide bond" evidence="4">
    <location>
        <begin position="462"/>
        <end position="471"/>
    </location>
</feature>
<dbReference type="SUPFAM" id="SSF57196">
    <property type="entry name" value="EGF/Laminin"/>
    <property type="match status" value="1"/>
</dbReference>
<dbReference type="Pfam" id="PF07686">
    <property type="entry name" value="V-set"/>
    <property type="match status" value="1"/>
</dbReference>
<organism>
    <name type="scientific">Branchiostoma floridae</name>
    <name type="common">Florida lancelet</name>
    <name type="synonym">Amphioxus</name>
    <dbReference type="NCBI Taxonomy" id="7739"/>
    <lineage>
        <taxon>Eukaryota</taxon>
        <taxon>Metazoa</taxon>
        <taxon>Chordata</taxon>
        <taxon>Cephalochordata</taxon>
        <taxon>Leptocardii</taxon>
        <taxon>Amphioxiformes</taxon>
        <taxon>Branchiostomatidae</taxon>
        <taxon>Branchiostoma</taxon>
    </lineage>
</organism>
<dbReference type="InParanoid" id="C3XQC8"/>